<dbReference type="OrthoDB" id="9810648at2"/>
<feature type="binding site" evidence="17">
    <location>
        <position position="26"/>
    </location>
    <ligand>
        <name>8-oxo-dGTP</name>
        <dbReference type="ChEBI" id="CHEBI:77896"/>
    </ligand>
</feature>
<dbReference type="PROSITE" id="PS51462">
    <property type="entry name" value="NUDIX"/>
    <property type="match status" value="1"/>
</dbReference>
<organism evidence="20 21">
    <name type="scientific">Methylocucumis oryzae</name>
    <dbReference type="NCBI Taxonomy" id="1632867"/>
    <lineage>
        <taxon>Bacteria</taxon>
        <taxon>Pseudomonadati</taxon>
        <taxon>Pseudomonadota</taxon>
        <taxon>Gammaproteobacteria</taxon>
        <taxon>Methylococcales</taxon>
        <taxon>Methylococcaceae</taxon>
        <taxon>Methylocucumis</taxon>
    </lineage>
</organism>
<evidence type="ECO:0000259" key="19">
    <source>
        <dbReference type="PROSITE" id="PS51462"/>
    </source>
</evidence>
<dbReference type="EC" id="3.6.1.55" evidence="12"/>
<keyword evidence="8 18" id="KW-0460">Magnesium</keyword>
<dbReference type="InterPro" id="IPR047127">
    <property type="entry name" value="MutT-like"/>
</dbReference>
<dbReference type="PANTHER" id="PTHR47707">
    <property type="entry name" value="8-OXO-DGTP DIPHOSPHATASE"/>
    <property type="match status" value="1"/>
</dbReference>
<evidence type="ECO:0000256" key="18">
    <source>
        <dbReference type="PIRSR" id="PIRSR603561-2"/>
    </source>
</evidence>
<dbReference type="GO" id="GO:0035539">
    <property type="term" value="F:8-oxo-7,8-dihydrodeoxyguanosine triphosphate pyrophosphatase activity"/>
    <property type="evidence" value="ECO:0007669"/>
    <property type="project" value="UniProtKB-EC"/>
</dbReference>
<evidence type="ECO:0000313" key="20">
    <source>
        <dbReference type="EMBL" id="KJV07900.1"/>
    </source>
</evidence>
<keyword evidence="7" id="KW-0378">Hydrolase</keyword>
<keyword evidence="9" id="KW-0234">DNA repair</keyword>
<dbReference type="InterPro" id="IPR020084">
    <property type="entry name" value="NUDIX_hydrolase_CS"/>
</dbReference>
<dbReference type="Pfam" id="PF02581">
    <property type="entry name" value="TMP-TENI"/>
    <property type="match status" value="1"/>
</dbReference>
<evidence type="ECO:0000256" key="16">
    <source>
        <dbReference type="ARBA" id="ARBA00042798"/>
    </source>
</evidence>
<dbReference type="InterPro" id="IPR000086">
    <property type="entry name" value="NUDIX_hydrolase_dom"/>
</dbReference>
<reference evidence="20 21" key="2">
    <citation type="journal article" date="2016" name="Microb. Ecol.">
        <title>Genome Characteristics of a Novel Type I Methanotroph (Sn10-6) Isolated from a Flooded Indian Rice Field.</title>
        <authorList>
            <person name="Rahalkar M.C."/>
            <person name="Pandit P.S."/>
            <person name="Dhakephalkar P.K."/>
            <person name="Pore S."/>
            <person name="Arora P."/>
            <person name="Kapse N."/>
        </authorList>
    </citation>
    <scope>NUCLEOTIDE SEQUENCE [LARGE SCALE GENOMIC DNA]</scope>
    <source>
        <strain evidence="20 21">Sn10-6</strain>
    </source>
</reference>
<evidence type="ECO:0000256" key="11">
    <source>
        <dbReference type="ARBA" id="ARBA00036904"/>
    </source>
</evidence>
<feature type="binding site" evidence="17">
    <location>
        <begin position="37"/>
        <end position="40"/>
    </location>
    <ligand>
        <name>8-oxo-dGTP</name>
        <dbReference type="ChEBI" id="CHEBI:77896"/>
    </ligand>
</feature>
<evidence type="ECO:0000256" key="14">
    <source>
        <dbReference type="ARBA" id="ARBA00041592"/>
    </source>
</evidence>
<dbReference type="GO" id="GO:0046872">
    <property type="term" value="F:metal ion binding"/>
    <property type="evidence" value="ECO:0007669"/>
    <property type="project" value="UniProtKB-KW"/>
</dbReference>
<dbReference type="InterPro" id="IPR029119">
    <property type="entry name" value="MutY_C"/>
</dbReference>
<dbReference type="InterPro" id="IPR013785">
    <property type="entry name" value="Aldolase_TIM"/>
</dbReference>
<feature type="domain" description="Nudix hydrolase" evidence="19">
    <location>
        <begin position="1"/>
        <end position="133"/>
    </location>
</feature>
<dbReference type="SUPFAM" id="SSF55811">
    <property type="entry name" value="Nudix"/>
    <property type="match status" value="1"/>
</dbReference>
<dbReference type="GO" id="GO:0006260">
    <property type="term" value="P:DNA replication"/>
    <property type="evidence" value="ECO:0007669"/>
    <property type="project" value="UniProtKB-KW"/>
</dbReference>
<evidence type="ECO:0000256" key="10">
    <source>
        <dbReference type="ARBA" id="ARBA00035861"/>
    </source>
</evidence>
<dbReference type="PROSITE" id="PS00893">
    <property type="entry name" value="NUDIX_BOX"/>
    <property type="match status" value="1"/>
</dbReference>
<comment type="similarity">
    <text evidence="2">Belongs to the Nudix hydrolase family.</text>
</comment>
<dbReference type="Gene3D" id="3.20.20.70">
    <property type="entry name" value="Aldolase class I"/>
    <property type="match status" value="1"/>
</dbReference>
<dbReference type="RefSeq" id="WP_045777899.1">
    <property type="nucleotide sequence ID" value="NZ_LAJX01000013.1"/>
</dbReference>
<comment type="cofactor">
    <cofactor evidence="1 18">
        <name>Mg(2+)</name>
        <dbReference type="ChEBI" id="CHEBI:18420"/>
    </cofactor>
</comment>
<dbReference type="Proteomes" id="UP000033684">
    <property type="component" value="Unassembled WGS sequence"/>
</dbReference>
<keyword evidence="6" id="KW-0227">DNA damage</keyword>
<feature type="binding site" evidence="17">
    <location>
        <position position="31"/>
    </location>
    <ligand>
        <name>8-oxo-dGTP</name>
        <dbReference type="ChEBI" id="CHEBI:77896"/>
    </ligand>
</feature>
<dbReference type="GO" id="GO:0006281">
    <property type="term" value="P:DNA repair"/>
    <property type="evidence" value="ECO:0007669"/>
    <property type="project" value="UniProtKB-KW"/>
</dbReference>
<dbReference type="InterPro" id="IPR020476">
    <property type="entry name" value="Nudix_hydrolase"/>
</dbReference>
<name>A0A0F3IMB6_9GAMM</name>
<evidence type="ECO:0000256" key="2">
    <source>
        <dbReference type="ARBA" id="ARBA00005582"/>
    </source>
</evidence>
<dbReference type="Gene3D" id="3.90.79.10">
    <property type="entry name" value="Nucleoside Triphosphate Pyrophosphohydrolase"/>
    <property type="match status" value="1"/>
</dbReference>
<gene>
    <name evidence="20" type="ORF">VZ94_01615</name>
</gene>
<dbReference type="NCBIfam" id="TIGR00586">
    <property type="entry name" value="mutt"/>
    <property type="match status" value="1"/>
</dbReference>
<evidence type="ECO:0000313" key="21">
    <source>
        <dbReference type="Proteomes" id="UP000033684"/>
    </source>
</evidence>
<feature type="binding site" evidence="18">
    <location>
        <position position="40"/>
    </location>
    <ligand>
        <name>Mg(2+)</name>
        <dbReference type="ChEBI" id="CHEBI:18420"/>
    </ligand>
</feature>
<evidence type="ECO:0000256" key="5">
    <source>
        <dbReference type="ARBA" id="ARBA00022723"/>
    </source>
</evidence>
<dbReference type="AlphaFoldDB" id="A0A0F3IMB6"/>
<evidence type="ECO:0000256" key="15">
    <source>
        <dbReference type="ARBA" id="ARBA00041979"/>
    </source>
</evidence>
<evidence type="ECO:0000256" key="8">
    <source>
        <dbReference type="ARBA" id="ARBA00022842"/>
    </source>
</evidence>
<evidence type="ECO:0000256" key="1">
    <source>
        <dbReference type="ARBA" id="ARBA00001946"/>
    </source>
</evidence>
<dbReference type="GO" id="GO:0044716">
    <property type="term" value="F:8-oxo-GDP phosphatase activity"/>
    <property type="evidence" value="ECO:0007669"/>
    <property type="project" value="TreeGrafter"/>
</dbReference>
<dbReference type="CDD" id="cd00564">
    <property type="entry name" value="TMP_TenI"/>
    <property type="match status" value="1"/>
</dbReference>
<keyword evidence="3" id="KW-0515">Mutator protein</keyword>
<dbReference type="InterPro" id="IPR036206">
    <property type="entry name" value="ThiamineP_synth_sf"/>
</dbReference>
<proteinExistence type="inferred from homology"/>
<dbReference type="NCBIfam" id="NF006530">
    <property type="entry name" value="PRK08999.1"/>
    <property type="match status" value="1"/>
</dbReference>
<evidence type="ECO:0000256" key="17">
    <source>
        <dbReference type="PIRSR" id="PIRSR603561-1"/>
    </source>
</evidence>
<evidence type="ECO:0000256" key="13">
    <source>
        <dbReference type="ARBA" id="ARBA00040794"/>
    </source>
</evidence>
<evidence type="ECO:0000256" key="6">
    <source>
        <dbReference type="ARBA" id="ARBA00022763"/>
    </source>
</evidence>
<dbReference type="InterPro" id="IPR022998">
    <property type="entry name" value="ThiamineP_synth_TenI"/>
</dbReference>
<keyword evidence="5 18" id="KW-0479">Metal-binding</keyword>
<evidence type="ECO:0000256" key="4">
    <source>
        <dbReference type="ARBA" id="ARBA00022705"/>
    </source>
</evidence>
<dbReference type="InterPro" id="IPR003561">
    <property type="entry name" value="Mutator_MutT"/>
</dbReference>
<feature type="binding site" evidence="18">
    <location>
        <position position="60"/>
    </location>
    <ligand>
        <name>Mg(2+)</name>
        <dbReference type="ChEBI" id="CHEBI:18420"/>
    </ligand>
</feature>
<comment type="catalytic activity">
    <reaction evidence="11">
        <text>8-oxo-GTP + H2O = 8-oxo-GMP + diphosphate + H(+)</text>
        <dbReference type="Rhea" id="RHEA:67616"/>
        <dbReference type="ChEBI" id="CHEBI:15377"/>
        <dbReference type="ChEBI" id="CHEBI:15378"/>
        <dbReference type="ChEBI" id="CHEBI:33019"/>
        <dbReference type="ChEBI" id="CHEBI:143553"/>
        <dbReference type="ChEBI" id="CHEBI:145694"/>
    </reaction>
</comment>
<sequence length="313" mass="33623">MPHPNPSLDVAVGVIQHDGHILISLRDSALHQGGLWEFPGGKLEPGETAEQALARELMEELGISVTQASPLITINHAYPDKTVRLIVFSVTAFTGIAHSSTGQALAWVKPHELGQYAFPAANLPIINAVNLPPFYAILDDAEPQLLSQHLSVLLEQNITLIQARLKNLPATEVKSFIDTAYPLCQQKGCRLLINSATAGLTELTCDGLHLASRDLLALTQRPSYRIVGASCHNAEELAHAQQLGVDFAVLAPVLTTLTHPNAPTLGWAGFKKLVETVNLPVYALGGMTQQDLSQAQHSGAQGIASIRAFLKEN</sequence>
<evidence type="ECO:0000256" key="12">
    <source>
        <dbReference type="ARBA" id="ARBA00038905"/>
    </source>
</evidence>
<evidence type="ECO:0000256" key="7">
    <source>
        <dbReference type="ARBA" id="ARBA00022801"/>
    </source>
</evidence>
<dbReference type="PANTHER" id="PTHR47707:SF1">
    <property type="entry name" value="NUDIX HYDROLASE FAMILY PROTEIN"/>
    <property type="match status" value="1"/>
</dbReference>
<accession>A0A0F3IMB6</accession>
<dbReference type="PATRIC" id="fig|1632867.3.peg.891"/>
<dbReference type="CDD" id="cd03425">
    <property type="entry name" value="NUDIX_MutT_NudA_like"/>
    <property type="match status" value="1"/>
</dbReference>
<feature type="binding site" evidence="17">
    <location>
        <position position="122"/>
    </location>
    <ligand>
        <name>8-oxo-dGTP</name>
        <dbReference type="ChEBI" id="CHEBI:77896"/>
    </ligand>
</feature>
<keyword evidence="4" id="KW-0235">DNA replication</keyword>
<reference evidence="21" key="1">
    <citation type="submission" date="2015-03" db="EMBL/GenBank/DDBJ databases">
        <title>Draft genome sequence of a novel methanotroph (Sn10-6) isolated from flooded ricefield rhizosphere in India.</title>
        <authorList>
            <person name="Pandit P.S."/>
            <person name="Pore S.D."/>
            <person name="Arora P."/>
            <person name="Kapse N.G."/>
            <person name="Dhakephalkar P.K."/>
            <person name="Rahalkar M.C."/>
        </authorList>
    </citation>
    <scope>NUCLEOTIDE SEQUENCE [LARGE SCALE GENOMIC DNA]</scope>
    <source>
        <strain evidence="21">Sn10-6</strain>
    </source>
</reference>
<keyword evidence="21" id="KW-1185">Reference proteome</keyword>
<comment type="caution">
    <text evidence="20">The sequence shown here is derived from an EMBL/GenBank/DDBJ whole genome shotgun (WGS) entry which is preliminary data.</text>
</comment>
<evidence type="ECO:0000256" key="3">
    <source>
        <dbReference type="ARBA" id="ARBA00022457"/>
    </source>
</evidence>
<protein>
    <recommendedName>
        <fullName evidence="13">8-oxo-dGTP diphosphatase</fullName>
        <ecNumber evidence="12">3.6.1.55</ecNumber>
    </recommendedName>
    <alternativeName>
        <fullName evidence="16">7,8-dihydro-8-oxoguanine-triphosphatase</fullName>
    </alternativeName>
    <alternativeName>
        <fullName evidence="15">Mutator protein MutT</fullName>
    </alternativeName>
    <alternativeName>
        <fullName evidence="14">dGTP pyrophosphohydrolase</fullName>
    </alternativeName>
</protein>
<dbReference type="SUPFAM" id="SSF51391">
    <property type="entry name" value="Thiamin phosphate synthase"/>
    <property type="match status" value="1"/>
</dbReference>
<comment type="catalytic activity">
    <reaction evidence="10">
        <text>8-oxo-dGTP + H2O = 8-oxo-dGMP + diphosphate + H(+)</text>
        <dbReference type="Rhea" id="RHEA:31575"/>
        <dbReference type="ChEBI" id="CHEBI:15377"/>
        <dbReference type="ChEBI" id="CHEBI:15378"/>
        <dbReference type="ChEBI" id="CHEBI:33019"/>
        <dbReference type="ChEBI" id="CHEBI:63224"/>
        <dbReference type="ChEBI" id="CHEBI:77896"/>
        <dbReference type="EC" id="3.6.1.55"/>
    </reaction>
</comment>
<dbReference type="PRINTS" id="PR00502">
    <property type="entry name" value="NUDIXFAMILY"/>
</dbReference>
<dbReference type="InterPro" id="IPR015797">
    <property type="entry name" value="NUDIX_hydrolase-like_dom_sf"/>
</dbReference>
<dbReference type="GO" id="GO:0044715">
    <property type="term" value="F:8-oxo-dGDP phosphatase activity"/>
    <property type="evidence" value="ECO:0007669"/>
    <property type="project" value="TreeGrafter"/>
</dbReference>
<dbReference type="GO" id="GO:0008413">
    <property type="term" value="F:8-oxo-7,8-dihydroguanosine triphosphate pyrophosphatase activity"/>
    <property type="evidence" value="ECO:0007669"/>
    <property type="project" value="InterPro"/>
</dbReference>
<dbReference type="Pfam" id="PF14815">
    <property type="entry name" value="NUDIX_4"/>
    <property type="match status" value="1"/>
</dbReference>
<evidence type="ECO:0000256" key="9">
    <source>
        <dbReference type="ARBA" id="ARBA00023204"/>
    </source>
</evidence>
<dbReference type="EMBL" id="LAJX01000013">
    <property type="protein sequence ID" value="KJV07900.1"/>
    <property type="molecule type" value="Genomic_DNA"/>
</dbReference>
<dbReference type="GO" id="GO:0009228">
    <property type="term" value="P:thiamine biosynthetic process"/>
    <property type="evidence" value="ECO:0007669"/>
    <property type="project" value="UniProtKB-KW"/>
</dbReference>